<keyword evidence="2" id="KW-1185">Reference proteome</keyword>
<organism evidence="1 2">
    <name type="scientific">Pedococcus cremeus</name>
    <dbReference type="NCBI Taxonomy" id="587636"/>
    <lineage>
        <taxon>Bacteria</taxon>
        <taxon>Bacillati</taxon>
        <taxon>Actinomycetota</taxon>
        <taxon>Actinomycetes</taxon>
        <taxon>Micrococcales</taxon>
        <taxon>Intrasporangiaceae</taxon>
        <taxon>Pedococcus</taxon>
    </lineage>
</organism>
<accession>A0A1H9XRH3</accession>
<proteinExistence type="predicted"/>
<gene>
    <name evidence="1" type="ORF">SAMN05216199_0179</name>
</gene>
<dbReference type="AlphaFoldDB" id="A0A1H9XRH3"/>
<evidence type="ECO:0000313" key="1">
    <source>
        <dbReference type="EMBL" id="SES48740.1"/>
    </source>
</evidence>
<sequence>MWARAAAGTFTVAVDDDVALPELDVGLVLELEDEVLVDPAEVGVGSASAPSLQLVTASAAARLAAAMAAFAYPVKTLPISTRAASPVAAVRHRV</sequence>
<dbReference type="EMBL" id="FOHB01000011">
    <property type="protein sequence ID" value="SES48740.1"/>
    <property type="molecule type" value="Genomic_DNA"/>
</dbReference>
<protein>
    <submittedName>
        <fullName evidence="1">Uncharacterized protein</fullName>
    </submittedName>
</protein>
<name>A0A1H9XRH3_9MICO</name>
<dbReference type="Proteomes" id="UP000199019">
    <property type="component" value="Unassembled WGS sequence"/>
</dbReference>
<reference evidence="2" key="1">
    <citation type="submission" date="2016-10" db="EMBL/GenBank/DDBJ databases">
        <authorList>
            <person name="Varghese N."/>
            <person name="Submissions S."/>
        </authorList>
    </citation>
    <scope>NUCLEOTIDE SEQUENCE [LARGE SCALE GENOMIC DNA]</scope>
    <source>
        <strain evidence="2">CGMCC 1.6963</strain>
    </source>
</reference>
<evidence type="ECO:0000313" key="2">
    <source>
        <dbReference type="Proteomes" id="UP000199019"/>
    </source>
</evidence>